<dbReference type="Gene3D" id="3.40.50.10320">
    <property type="entry name" value="LmbE-like"/>
    <property type="match status" value="1"/>
</dbReference>
<dbReference type="Proteomes" id="UP000319859">
    <property type="component" value="Unassembled WGS sequence"/>
</dbReference>
<reference evidence="2 3" key="1">
    <citation type="submission" date="2019-06" db="EMBL/GenBank/DDBJ databases">
        <title>Genomic Encyclopedia of Type Strains, Phase IV (KMG-V): Genome sequencing to study the core and pangenomes of soil and plant-associated prokaryotes.</title>
        <authorList>
            <person name="Whitman W."/>
        </authorList>
    </citation>
    <scope>NUCLEOTIDE SEQUENCE [LARGE SCALE GENOMIC DNA]</scope>
    <source>
        <strain evidence="2 3">BR 11880</strain>
    </source>
</reference>
<organism evidence="2 3">
    <name type="scientific">Nitrospirillum amazonense</name>
    <dbReference type="NCBI Taxonomy" id="28077"/>
    <lineage>
        <taxon>Bacteria</taxon>
        <taxon>Pseudomonadati</taxon>
        <taxon>Pseudomonadota</taxon>
        <taxon>Alphaproteobacteria</taxon>
        <taxon>Rhodospirillales</taxon>
        <taxon>Azospirillaceae</taxon>
        <taxon>Nitrospirillum</taxon>
    </lineage>
</organism>
<protein>
    <submittedName>
        <fullName evidence="2">GlcNAc-PI de-N-acetylase</fullName>
    </submittedName>
</protein>
<dbReference type="InterPro" id="IPR024078">
    <property type="entry name" value="LmbE-like_dom_sf"/>
</dbReference>
<comment type="caution">
    <text evidence="2">The sequence shown here is derived from an EMBL/GenBank/DDBJ whole genome shotgun (WGS) entry which is preliminary data.</text>
</comment>
<evidence type="ECO:0000256" key="1">
    <source>
        <dbReference type="SAM" id="MobiDB-lite"/>
    </source>
</evidence>
<evidence type="ECO:0000313" key="2">
    <source>
        <dbReference type="EMBL" id="TWB08892.1"/>
    </source>
</evidence>
<gene>
    <name evidence="2" type="ORF">FBZ89_1485</name>
</gene>
<dbReference type="AlphaFoldDB" id="A0A560EHS4"/>
<dbReference type="SUPFAM" id="SSF102588">
    <property type="entry name" value="LmbE-like"/>
    <property type="match status" value="1"/>
</dbReference>
<feature type="region of interest" description="Disordered" evidence="1">
    <location>
        <begin position="1"/>
        <end position="20"/>
    </location>
</feature>
<dbReference type="EMBL" id="VITN01000048">
    <property type="protein sequence ID" value="TWB08892.1"/>
    <property type="molecule type" value="Genomic_DNA"/>
</dbReference>
<accession>A0A560EHS4</accession>
<proteinExistence type="predicted"/>
<name>A0A560EHS4_9PROT</name>
<sequence>MRHDGGTGPQRASDQRTTGRAVVVAHPDDEILWLSSALADADRVVFCFGDPFGRPAKAAARRRAVAALALPGLIDLRIPESGAGFAVDRARPEATPQGLQITDPAARARYEANFPRLVAALRPALAECAEVYTHNPWGEYGHAEHVQVHRAVTALQAELGFRVWFSNYVDTKSWPLATRLAGAPCWTERRRVRPDVALARGLMKTYRRHGAWTWTPFHRWPAQETLYGQALEVEGRHPMAGEEMLDVAGLRWWPPPWRRARRRLAPLSV</sequence>
<evidence type="ECO:0000313" key="3">
    <source>
        <dbReference type="Proteomes" id="UP000319859"/>
    </source>
</evidence>